<dbReference type="Pfam" id="PF01244">
    <property type="entry name" value="Peptidase_M19"/>
    <property type="match status" value="1"/>
</dbReference>
<dbReference type="Proteomes" id="UP000297737">
    <property type="component" value="Unassembled WGS sequence"/>
</dbReference>
<feature type="signal peptide" evidence="1">
    <location>
        <begin position="1"/>
        <end position="18"/>
    </location>
</feature>
<proteinExistence type="predicted"/>
<keyword evidence="3" id="KW-1185">Reference proteome</keyword>
<dbReference type="AlphaFoldDB" id="A0A4Y9EPQ6"/>
<dbReference type="InterPro" id="IPR008257">
    <property type="entry name" value="Pept_M19"/>
</dbReference>
<organism evidence="2 3">
    <name type="scientific">Glacieibacterium arshaanense</name>
    <dbReference type="NCBI Taxonomy" id="2511025"/>
    <lineage>
        <taxon>Bacteria</taxon>
        <taxon>Pseudomonadati</taxon>
        <taxon>Pseudomonadota</taxon>
        <taxon>Alphaproteobacteria</taxon>
        <taxon>Sphingomonadales</taxon>
        <taxon>Sphingosinicellaceae</taxon>
        <taxon>Glacieibacterium</taxon>
    </lineage>
</organism>
<dbReference type="RefSeq" id="WP_135244316.1">
    <property type="nucleotide sequence ID" value="NZ_SIHO01000001.1"/>
</dbReference>
<dbReference type="GO" id="GO:0006508">
    <property type="term" value="P:proteolysis"/>
    <property type="evidence" value="ECO:0007669"/>
    <property type="project" value="InterPro"/>
</dbReference>
<protein>
    <submittedName>
        <fullName evidence="2">Membrane dipeptidase</fullName>
    </submittedName>
</protein>
<gene>
    <name evidence="2" type="ORF">EUV02_00685</name>
</gene>
<dbReference type="EMBL" id="SIHO01000001">
    <property type="protein sequence ID" value="TFU05591.1"/>
    <property type="molecule type" value="Genomic_DNA"/>
</dbReference>
<dbReference type="OrthoDB" id="9804920at2"/>
<evidence type="ECO:0000313" key="3">
    <source>
        <dbReference type="Proteomes" id="UP000297737"/>
    </source>
</evidence>
<keyword evidence="1" id="KW-0732">Signal</keyword>
<sequence>MLHKALIAALLLAQPVLAAAPGYDARVARVLKATPLIDGHNDWAEQLRDQFGEKWWTVDLSADARAFKKPLHTDIPRLRAGMVGGQFWSVYVPAQVTGPAAVKATLEQIDLVRGIIARYPGTFELAGTAADIRRIHKAGKVASLMGVEGGSQIDNSLAVLRQYYALGARYMTLTHVQHNDWADSANQPPLHNGLTPFGRAVVAEMNRIGMLVDLSHVSPATMKAVLATTKAPVIYSHSSARALDDHPRNVPDDVLPLVAANGGVVMVNYYPLFINQARRDWSAARGAEAARLGATMMGEPTAKVDAALDAWDKAHPRPVTALATVADHIDHIAKIAGHDHVGLGADLDGIEETPVGLEGVETYPALLAELMRRGWSDADVAKLAGGNILRVMERAEAVSASMKGAAVETRSEAEMDKN</sequence>
<feature type="chain" id="PRO_5021312084" evidence="1">
    <location>
        <begin position="19"/>
        <end position="418"/>
    </location>
</feature>
<dbReference type="SUPFAM" id="SSF51556">
    <property type="entry name" value="Metallo-dependent hydrolases"/>
    <property type="match status" value="1"/>
</dbReference>
<evidence type="ECO:0000256" key="1">
    <source>
        <dbReference type="SAM" id="SignalP"/>
    </source>
</evidence>
<comment type="caution">
    <text evidence="2">The sequence shown here is derived from an EMBL/GenBank/DDBJ whole genome shotgun (WGS) entry which is preliminary data.</text>
</comment>
<name>A0A4Y9EPQ6_9SPHN</name>
<dbReference type="PANTHER" id="PTHR10443:SF12">
    <property type="entry name" value="DIPEPTIDASE"/>
    <property type="match status" value="1"/>
</dbReference>
<dbReference type="PROSITE" id="PS51365">
    <property type="entry name" value="RENAL_DIPEPTIDASE_2"/>
    <property type="match status" value="1"/>
</dbReference>
<dbReference type="PANTHER" id="PTHR10443">
    <property type="entry name" value="MICROSOMAL DIPEPTIDASE"/>
    <property type="match status" value="1"/>
</dbReference>
<dbReference type="Gene3D" id="3.20.20.140">
    <property type="entry name" value="Metal-dependent hydrolases"/>
    <property type="match status" value="1"/>
</dbReference>
<dbReference type="InterPro" id="IPR032466">
    <property type="entry name" value="Metal_Hydrolase"/>
</dbReference>
<evidence type="ECO:0000313" key="2">
    <source>
        <dbReference type="EMBL" id="TFU05591.1"/>
    </source>
</evidence>
<reference evidence="2 3" key="1">
    <citation type="submission" date="2019-02" db="EMBL/GenBank/DDBJ databases">
        <title>Polymorphobacter sp. isolated from the lake at the Tibet of China.</title>
        <authorList>
            <person name="Li A."/>
        </authorList>
    </citation>
    <scope>NUCLEOTIDE SEQUENCE [LARGE SCALE GENOMIC DNA]</scope>
    <source>
        <strain evidence="2 3">DJ1R-1</strain>
    </source>
</reference>
<dbReference type="GO" id="GO:0070573">
    <property type="term" value="F:metallodipeptidase activity"/>
    <property type="evidence" value="ECO:0007669"/>
    <property type="project" value="InterPro"/>
</dbReference>
<dbReference type="CDD" id="cd01301">
    <property type="entry name" value="rDP_like"/>
    <property type="match status" value="1"/>
</dbReference>
<accession>A0A4Y9EPQ6</accession>